<dbReference type="InterPro" id="IPR010730">
    <property type="entry name" value="HET"/>
</dbReference>
<dbReference type="AlphaFoldDB" id="A0A139GWM5"/>
<gene>
    <name evidence="2" type="ORF">AC578_7053</name>
</gene>
<name>A0A139GWM5_9PEZI</name>
<dbReference type="Pfam" id="PF26639">
    <property type="entry name" value="Het-6_barrel"/>
    <property type="match status" value="1"/>
</dbReference>
<sequence length="857" mass="96839">MDKEYVYNYLSDEGDKSIRLLTILPGATADPVFVKLEEFHLDEDWELVVDYIALSYTWDSPGAEKRIHIGENGEEGFMLIRPNVDSALRKLRSSADEEHHVVWIDAICIDQNDDDEKMKQVAMMGEIYSKALGTMIWLGDADDRTELGLRACDVLAKAYWKMNYGDEMDEDAAAPASDSWETESADSMDIVGMKATKTVKAILGCSNGSRSTCKARGKKRKREDDAEKDRSRIERADLSSLLYAFEEEALLPKERLLGFDNDHVISSLRERVASDRQLFLLRKAWEEQIHTPAHLVMDAMIQHLKILLERPHDELEGFEEFANMDFGMPFGPALCIDAANRLERDRLEHGDLSIGHIQYTSILRWSLLFVLSGDLGLSDNYHRVDYLDLAAPDTVIRSLWYRIGARSYEAEPDPAVWQVDNILGVGFAETLGSLDPKRSIANVIDAIASVLARPWFERMWTQQELVLARSTDVMIGEHNVDWNMLVDADLFCYTNDLDYGPSMGRCVILDSRRTNRTKNALSELLTIGSLAESARNAKSSDPRDKIYGWLGLLNDEQQMFKITPDYRLSTKDVYEKFTFNAIKESRNLIIPALRLPGDSAKLPSWVPDFNYQQGKYVENLGHLQRHYSHFSASAGSETHPRYSAAGALLLRGRVIDTVRVTSVSWTSRQRPGERRQHKPWTPGLVIETWAKFVRKFTRDPYSPTGEALADAFWKTLVQGRKMEGGAFTAADRLAALSTVIDFFKADLALPADVKSSDLGGDYTEDINWRGRPELLWMYLSEELETLRLFVSAAGRLGLGHYDVEAGDRIVLFAGGNMPFLVRSVGGNNKIVSVCYLHGAMRGELWPSEHGLEDIELC</sequence>
<dbReference type="EMBL" id="LFZN01000275">
    <property type="protein sequence ID" value="KXS94603.1"/>
    <property type="molecule type" value="Genomic_DNA"/>
</dbReference>
<proteinExistence type="predicted"/>
<dbReference type="OrthoDB" id="5416609at2759"/>
<feature type="domain" description="Heterokaryon incompatibility" evidence="1">
    <location>
        <begin position="51"/>
        <end position="162"/>
    </location>
</feature>
<comment type="caution">
    <text evidence="2">The sequence shown here is derived from an EMBL/GenBank/DDBJ whole genome shotgun (WGS) entry which is preliminary data.</text>
</comment>
<reference evidence="2 3" key="1">
    <citation type="submission" date="2015-07" db="EMBL/GenBank/DDBJ databases">
        <title>Comparative genomics of the Sigatoka disease complex on banana suggests a link between parallel evolutionary changes in Pseudocercospora fijiensis and Pseudocercospora eumusae and increased virulence on the banana host.</title>
        <authorList>
            <person name="Chang T.-C."/>
            <person name="Salvucci A."/>
            <person name="Crous P.W."/>
            <person name="Stergiopoulos I."/>
        </authorList>
    </citation>
    <scope>NUCLEOTIDE SEQUENCE [LARGE SCALE GENOMIC DNA]</scope>
    <source>
        <strain evidence="2 3">CBS 114824</strain>
    </source>
</reference>
<accession>A0A139GWM5</accession>
<dbReference type="STRING" id="321146.A0A139GWM5"/>
<dbReference type="PANTHER" id="PTHR24148">
    <property type="entry name" value="ANKYRIN REPEAT DOMAIN-CONTAINING PROTEIN 39 HOMOLOG-RELATED"/>
    <property type="match status" value="1"/>
</dbReference>
<evidence type="ECO:0000313" key="3">
    <source>
        <dbReference type="Proteomes" id="UP000070133"/>
    </source>
</evidence>
<dbReference type="PANTHER" id="PTHR24148:SF82">
    <property type="entry name" value="HETEROKARYON INCOMPATIBILITY DOMAIN-CONTAINING PROTEIN"/>
    <property type="match status" value="1"/>
</dbReference>
<evidence type="ECO:0000259" key="1">
    <source>
        <dbReference type="Pfam" id="PF06985"/>
    </source>
</evidence>
<dbReference type="Proteomes" id="UP000070133">
    <property type="component" value="Unassembled WGS sequence"/>
</dbReference>
<keyword evidence="3" id="KW-1185">Reference proteome</keyword>
<protein>
    <recommendedName>
        <fullName evidence="1">Heterokaryon incompatibility domain-containing protein</fullName>
    </recommendedName>
</protein>
<dbReference type="InterPro" id="IPR052895">
    <property type="entry name" value="HetReg/Transcr_Mod"/>
</dbReference>
<organism evidence="2 3">
    <name type="scientific">Pseudocercospora eumusae</name>
    <dbReference type="NCBI Taxonomy" id="321146"/>
    <lineage>
        <taxon>Eukaryota</taxon>
        <taxon>Fungi</taxon>
        <taxon>Dikarya</taxon>
        <taxon>Ascomycota</taxon>
        <taxon>Pezizomycotina</taxon>
        <taxon>Dothideomycetes</taxon>
        <taxon>Dothideomycetidae</taxon>
        <taxon>Mycosphaerellales</taxon>
        <taxon>Mycosphaerellaceae</taxon>
        <taxon>Pseudocercospora</taxon>
    </lineage>
</organism>
<evidence type="ECO:0000313" key="2">
    <source>
        <dbReference type="EMBL" id="KXS94603.1"/>
    </source>
</evidence>
<dbReference type="Pfam" id="PF06985">
    <property type="entry name" value="HET"/>
    <property type="match status" value="1"/>
</dbReference>